<reference evidence="4" key="1">
    <citation type="journal article" date="2015" name="PLoS Genet.">
        <title>Genome Sequence and Transcriptome Analyses of Chrysochromulina tobin: Metabolic Tools for Enhanced Algal Fitness in the Prominent Order Prymnesiales (Haptophyceae).</title>
        <authorList>
            <person name="Hovde B.T."/>
            <person name="Deodato C.R."/>
            <person name="Hunsperger H.M."/>
            <person name="Ryken S.A."/>
            <person name="Yost W."/>
            <person name="Jha R.K."/>
            <person name="Patterson J."/>
            <person name="Monnat R.J. Jr."/>
            <person name="Barlow S.B."/>
            <person name="Starkenburg S.R."/>
            <person name="Cattolico R.A."/>
        </authorList>
    </citation>
    <scope>NUCLEOTIDE SEQUENCE</scope>
    <source>
        <strain evidence="4">CCMP291</strain>
    </source>
</reference>
<evidence type="ECO:0000256" key="1">
    <source>
        <dbReference type="SAM" id="Coils"/>
    </source>
</evidence>
<keyword evidence="1" id="KW-0175">Coiled coil</keyword>
<feature type="coiled-coil region" evidence="1">
    <location>
        <begin position="130"/>
        <end position="164"/>
    </location>
</feature>
<organism evidence="3 4">
    <name type="scientific">Chrysochromulina tobinii</name>
    <dbReference type="NCBI Taxonomy" id="1460289"/>
    <lineage>
        <taxon>Eukaryota</taxon>
        <taxon>Haptista</taxon>
        <taxon>Haptophyta</taxon>
        <taxon>Prymnesiophyceae</taxon>
        <taxon>Prymnesiales</taxon>
        <taxon>Chrysochromulinaceae</taxon>
        <taxon>Chrysochromulina</taxon>
    </lineage>
</organism>
<proteinExistence type="predicted"/>
<evidence type="ECO:0000313" key="3">
    <source>
        <dbReference type="EMBL" id="KOO32906.1"/>
    </source>
</evidence>
<feature type="region of interest" description="Disordered" evidence="2">
    <location>
        <begin position="787"/>
        <end position="825"/>
    </location>
</feature>
<protein>
    <submittedName>
        <fullName evidence="3">Uncharacterized protein</fullName>
    </submittedName>
</protein>
<feature type="compositionally biased region" description="Basic and acidic residues" evidence="2">
    <location>
        <begin position="793"/>
        <end position="807"/>
    </location>
</feature>
<dbReference type="EMBL" id="JWZX01001653">
    <property type="protein sequence ID" value="KOO32906.1"/>
    <property type="molecule type" value="Genomic_DNA"/>
</dbReference>
<evidence type="ECO:0000313" key="4">
    <source>
        <dbReference type="Proteomes" id="UP000037460"/>
    </source>
</evidence>
<accession>A0A0M0K1Z9</accession>
<feature type="coiled-coil region" evidence="1">
    <location>
        <begin position="466"/>
        <end position="540"/>
    </location>
</feature>
<dbReference type="AlphaFoldDB" id="A0A0M0K1Z9"/>
<feature type="compositionally biased region" description="Polar residues" evidence="2">
    <location>
        <begin position="814"/>
        <end position="824"/>
    </location>
</feature>
<comment type="caution">
    <text evidence="3">The sequence shown here is derived from an EMBL/GenBank/DDBJ whole genome shotgun (WGS) entry which is preliminary data.</text>
</comment>
<feature type="coiled-coil region" evidence="1">
    <location>
        <begin position="197"/>
        <end position="309"/>
    </location>
</feature>
<keyword evidence="4" id="KW-1185">Reference proteome</keyword>
<sequence length="1218" mass="132098">MSTLHDGTLPMRQALDTVRGANSTAGIGTPSTARSARQAVLRHAAAAESSMANLRQSASGSASASAVLADLEAHLKSAKEKQARWHSVADSSGGWRHTNFGYKSTPDWVHANVLTDELRMIEHDVTHGEVAEAVRSTDRLRRELHELRERARTTEGELQQQLAEVTHQAWRAREELASCERSLRGKQEEASRLGSALAAEEARRAVVEKQRLELRHEREAAQQEASVASARREEVEAQLRESEREVRALREAAALAESSFAERQESQRARLAQQQASSVAELAASAEERRRLEAHLSEVQRALASEAAERGAEFSRQEERLINFEQVLQSERHAFELARDAAARAEGTIQKLHDELASAQVAGREASVRADMVEAQLASLQRELEASRHTTERLERSLEKSTREAEVAKAAALERLKSMDAELRSAVHERDAVALDAQRAIEAAMAEKKWAVDVAVAEKQRAVDTAAVEVARAAKAEQQLREAREKAELLLREASAHAEAVRAKLEADALADQQAAQKKIGELEKRISRQVAELERLGVEHGAAVSARVTAELALAAKERSIAARLHRMGEVRARAAALPAPPPPPVAEDRLSVEMTSALSPTRKAERIAERFKQETAAGSRMGVVPGSRLGGRAVAEAAAAAEAAVRASSAARVSFLLRRSDAPDEMTAVAAAEDAHPPGSPLAQFEEIVAQATSSEASARAEASRLRELLTEADHSLRLLWGAVIQGAGDSIKSMVPTFASQLHGRDLAQLASSPTDASWTSLLDPAASSSAVMSVWPTLPAPLPTPLGRMEPRGMEPRGLEPRGFEPPSLASPTQPTSLLSPLSAAQRAAEAAESNEIVPVPALRVRTVATTRAVWLARQQVLAIAVQKALGTAREELEGQLLSTELMEVELRQKVHNVHRNAVQRRLRDCLFVLHRWWANVVALDTARHAAAIPPLQAALATAHDELELAMRQVDAAAAEAQKSEAIHGWLTQKASALQLEVSTIEHEANAQVAAEKHKAQASADALVAQAEAAVAELAASHLALETALNEKAAAERTASSEIANLEMQLVEVRRALELEVRDRREIEETTASVREALGAANEVSRVAELHVEASKRALESTQKRVMEEHAAVLEATVRERLLRESLEVTEGVLEESHGRRASLEAETETLRIATSAVVAARESALERELQLDEGVAELYAQLRDAVGQMDEATARADELSRYACGRELVQMAT</sequence>
<feature type="coiled-coil region" evidence="1">
    <location>
        <begin position="342"/>
        <end position="411"/>
    </location>
</feature>
<dbReference type="Proteomes" id="UP000037460">
    <property type="component" value="Unassembled WGS sequence"/>
</dbReference>
<name>A0A0M0K1Z9_9EUKA</name>
<evidence type="ECO:0000256" key="2">
    <source>
        <dbReference type="SAM" id="MobiDB-lite"/>
    </source>
</evidence>
<gene>
    <name evidence="3" type="ORF">Ctob_005683</name>
</gene>